<keyword evidence="3" id="KW-1185">Reference proteome</keyword>
<dbReference type="RefSeq" id="WP_169525651.1">
    <property type="nucleotide sequence ID" value="NZ_JAAMPU010000094.1"/>
</dbReference>
<dbReference type="Pfam" id="PF13585">
    <property type="entry name" value="CHU_C"/>
    <property type="match status" value="1"/>
</dbReference>
<dbReference type="NCBIfam" id="TIGR04131">
    <property type="entry name" value="Bac_Flav_CTERM"/>
    <property type="match status" value="1"/>
</dbReference>
<dbReference type="AlphaFoldDB" id="A0A972JH18"/>
<dbReference type="Gene3D" id="2.60.40.10">
    <property type="entry name" value="Immunoglobulins"/>
    <property type="match status" value="1"/>
</dbReference>
<gene>
    <name evidence="2" type="ORF">G6047_01290</name>
</gene>
<proteinExistence type="predicted"/>
<organism evidence="2 3">
    <name type="scientific">Flavobacterium silvaticum</name>
    <dbReference type="NCBI Taxonomy" id="1852020"/>
    <lineage>
        <taxon>Bacteria</taxon>
        <taxon>Pseudomonadati</taxon>
        <taxon>Bacteroidota</taxon>
        <taxon>Flavobacteriia</taxon>
        <taxon>Flavobacteriales</taxon>
        <taxon>Flavobacteriaceae</taxon>
        <taxon>Flavobacterium</taxon>
    </lineage>
</organism>
<name>A0A972JH18_9FLAO</name>
<feature type="chain" id="PRO_5037031288" evidence="1">
    <location>
        <begin position="18"/>
        <end position="591"/>
    </location>
</feature>
<dbReference type="InterPro" id="IPR026341">
    <property type="entry name" value="T9SS_type_B"/>
</dbReference>
<accession>A0A972JH18</accession>
<reference evidence="2" key="1">
    <citation type="submission" date="2020-02" db="EMBL/GenBank/DDBJ databases">
        <title>Flavobacterium sp. genome.</title>
        <authorList>
            <person name="Jung H.S."/>
            <person name="Baek J.H."/>
            <person name="Jeon C.O."/>
        </authorList>
    </citation>
    <scope>NUCLEOTIDE SEQUENCE</scope>
    <source>
        <strain evidence="2">SE-s28</strain>
    </source>
</reference>
<keyword evidence="1" id="KW-0732">Signal</keyword>
<evidence type="ECO:0000256" key="1">
    <source>
        <dbReference type="SAM" id="SignalP"/>
    </source>
</evidence>
<dbReference type="EMBL" id="JAAMPU010000094">
    <property type="protein sequence ID" value="NMH26653.1"/>
    <property type="molecule type" value="Genomic_DNA"/>
</dbReference>
<dbReference type="InterPro" id="IPR013783">
    <property type="entry name" value="Ig-like_fold"/>
</dbReference>
<feature type="signal peptide" evidence="1">
    <location>
        <begin position="1"/>
        <end position="17"/>
    </location>
</feature>
<dbReference type="Proteomes" id="UP000712080">
    <property type="component" value="Unassembled WGS sequence"/>
</dbReference>
<comment type="caution">
    <text evidence="2">The sequence shown here is derived from an EMBL/GenBank/DDBJ whole genome shotgun (WGS) entry which is preliminary data.</text>
</comment>
<sequence>MKKLLWLAGLFVIAANAQNISLYQQFNGPYDFTFVGNTLNPSQNGLGGCSILTQSSETLTLGPGDSIVAAYLYWAGSGTGDFNVTLNGSAITASRTFSTIQASSGMPHFGAFADVTALVQATGPGLYTLSDLDLTAVINDYCSFGGNFAGWSLVVVYSNVTFDGTQINVYDGFQNMPDAINVSLNNLNVVNTNDAKIGFIAWEGDSYNMTDETLRINGNILSNSINPSNNAFNGTNSFTGSTELYNMDLDFYDISSFISVGDTSASVQMTSGFDFVIVSTIVTKMNSQLPDASVVIENILTDCTSRQITIDYTVSNLNSTAVLPSGTSVAFYTNGMLLGTTLTQTAISPDQSENLQVSFVIPDDFPSELTIKAVVDDNGSGIGSVTELDENNNSTFFDIVLGEPIAIPQVEDVSLCNAGFGSAEFDFSAYQQTISEATGRETAFYLTQTDAENAINPIPDIAHFTSTSNPQTIYYGLTQQNCGIFASFQIKTTNCPPTVYNFISVNGDGINDTFIIDGLYDIFLNFKLFIYNRWGALVWQGTNSSGFWDGQVNNGIQMGGGNAPDGTYFYILELNDPDYPNPLNGYLYLTH</sequence>
<evidence type="ECO:0000313" key="2">
    <source>
        <dbReference type="EMBL" id="NMH26653.1"/>
    </source>
</evidence>
<protein>
    <submittedName>
        <fullName evidence="2">T9SS type B sorting domain-containing protein</fullName>
    </submittedName>
</protein>
<evidence type="ECO:0000313" key="3">
    <source>
        <dbReference type="Proteomes" id="UP000712080"/>
    </source>
</evidence>